<comment type="cofactor">
    <cofactor evidence="11">
        <name>Zn(2+)</name>
        <dbReference type="ChEBI" id="CHEBI:29105"/>
    </cofactor>
    <text evidence="11">Binds 1 zinc ion per subunit.</text>
</comment>
<dbReference type="GO" id="GO:0045892">
    <property type="term" value="P:negative regulation of DNA-templated transcription"/>
    <property type="evidence" value="ECO:0007669"/>
    <property type="project" value="TreeGrafter"/>
</dbReference>
<dbReference type="SUPFAM" id="SSF46785">
    <property type="entry name" value="Winged helix' DNA-binding domain"/>
    <property type="match status" value="1"/>
</dbReference>
<dbReference type="InterPro" id="IPR036388">
    <property type="entry name" value="WH-like_DNA-bd_sf"/>
</dbReference>
<keyword evidence="8" id="KW-0805">Transcription regulation</keyword>
<dbReference type="InterPro" id="IPR002481">
    <property type="entry name" value="FUR"/>
</dbReference>
<dbReference type="PANTHER" id="PTHR33202">
    <property type="entry name" value="ZINC UPTAKE REGULATION PROTEIN"/>
    <property type="match status" value="1"/>
</dbReference>
<evidence type="ECO:0000256" key="6">
    <source>
        <dbReference type="ARBA" id="ARBA00022833"/>
    </source>
</evidence>
<sequence length="141" mass="15529">MPEHADLLEQHRIPVTAQRLAVLRAVDKKPHATADILAETVRQEIGTISRQAIYNVLTLFSEKGLVRRIQPAGSSARYENRVGDNHHHLVCRECGLTVDVDCATGETPCLHAADDAGFIIDEAEVTYWGLCPECQASKAKN</sequence>
<keyword evidence="9" id="KW-0238">DNA-binding</keyword>
<dbReference type="Pfam" id="PF01475">
    <property type="entry name" value="FUR"/>
    <property type="match status" value="1"/>
</dbReference>
<comment type="caution">
    <text evidence="13">The sequence shown here is derived from an EMBL/GenBank/DDBJ whole genome shotgun (WGS) entry which is preliminary data.</text>
</comment>
<dbReference type="CDD" id="cd07153">
    <property type="entry name" value="Fur_like"/>
    <property type="match status" value="1"/>
</dbReference>
<keyword evidence="4" id="KW-0678">Repressor</keyword>
<keyword evidence="3" id="KW-0963">Cytoplasm</keyword>
<dbReference type="Proteomes" id="UP000634206">
    <property type="component" value="Unassembled WGS sequence"/>
</dbReference>
<dbReference type="GO" id="GO:0005737">
    <property type="term" value="C:cytoplasm"/>
    <property type="evidence" value="ECO:0007669"/>
    <property type="project" value="UniProtKB-SubCell"/>
</dbReference>
<accession>A0AAE2VDG7</accession>
<dbReference type="EMBL" id="JAENIG010000010">
    <property type="protein sequence ID" value="MBK1856061.1"/>
    <property type="molecule type" value="Genomic_DNA"/>
</dbReference>
<evidence type="ECO:0000256" key="10">
    <source>
        <dbReference type="ARBA" id="ARBA00023163"/>
    </source>
</evidence>
<evidence type="ECO:0000313" key="14">
    <source>
        <dbReference type="Proteomes" id="UP000634206"/>
    </source>
</evidence>
<evidence type="ECO:0000256" key="1">
    <source>
        <dbReference type="ARBA" id="ARBA00004496"/>
    </source>
</evidence>
<evidence type="ECO:0000256" key="11">
    <source>
        <dbReference type="PIRSR" id="PIRSR602481-1"/>
    </source>
</evidence>
<feature type="binding site" evidence="11">
    <location>
        <position position="134"/>
    </location>
    <ligand>
        <name>Zn(2+)</name>
        <dbReference type="ChEBI" id="CHEBI:29105"/>
    </ligand>
</feature>
<evidence type="ECO:0000256" key="7">
    <source>
        <dbReference type="ARBA" id="ARBA00023004"/>
    </source>
</evidence>
<gene>
    <name evidence="13" type="ORF">JIN83_13895</name>
</gene>
<dbReference type="GO" id="GO:0000976">
    <property type="term" value="F:transcription cis-regulatory region binding"/>
    <property type="evidence" value="ECO:0007669"/>
    <property type="project" value="TreeGrafter"/>
</dbReference>
<organism evidence="13 14">
    <name type="scientific">Oceaniferula flava</name>
    <dbReference type="NCBI Taxonomy" id="2800421"/>
    <lineage>
        <taxon>Bacteria</taxon>
        <taxon>Pseudomonadati</taxon>
        <taxon>Verrucomicrobiota</taxon>
        <taxon>Verrucomicrobiia</taxon>
        <taxon>Verrucomicrobiales</taxon>
        <taxon>Verrucomicrobiaceae</taxon>
        <taxon>Oceaniferula</taxon>
    </lineage>
</organism>
<dbReference type="GO" id="GO:0008270">
    <property type="term" value="F:zinc ion binding"/>
    <property type="evidence" value="ECO:0007669"/>
    <property type="project" value="TreeGrafter"/>
</dbReference>
<keyword evidence="5 11" id="KW-0479">Metal-binding</keyword>
<feature type="binding site" evidence="11">
    <location>
        <position position="131"/>
    </location>
    <ligand>
        <name>Zn(2+)</name>
        <dbReference type="ChEBI" id="CHEBI:29105"/>
    </ligand>
</feature>
<evidence type="ECO:0000256" key="12">
    <source>
        <dbReference type="PIRSR" id="PIRSR602481-2"/>
    </source>
</evidence>
<protein>
    <submittedName>
        <fullName evidence="13">Transcriptional repressor</fullName>
    </submittedName>
</protein>
<keyword evidence="10" id="KW-0804">Transcription</keyword>
<evidence type="ECO:0000256" key="4">
    <source>
        <dbReference type="ARBA" id="ARBA00022491"/>
    </source>
</evidence>
<evidence type="ECO:0000256" key="5">
    <source>
        <dbReference type="ARBA" id="ARBA00022723"/>
    </source>
</evidence>
<comment type="cofactor">
    <cofactor evidence="12">
        <name>Mn(2+)</name>
        <dbReference type="ChEBI" id="CHEBI:29035"/>
    </cofactor>
    <cofactor evidence="12">
        <name>Fe(2+)</name>
        <dbReference type="ChEBI" id="CHEBI:29033"/>
    </cofactor>
    <text evidence="12">Binds 1 Mn(2+) or Fe(2+) ion per subunit.</text>
</comment>
<evidence type="ECO:0000313" key="13">
    <source>
        <dbReference type="EMBL" id="MBK1856061.1"/>
    </source>
</evidence>
<feature type="binding site" evidence="12">
    <location>
        <position position="106"/>
    </location>
    <ligand>
        <name>Fe cation</name>
        <dbReference type="ChEBI" id="CHEBI:24875"/>
    </ligand>
</feature>
<evidence type="ECO:0000256" key="3">
    <source>
        <dbReference type="ARBA" id="ARBA00022490"/>
    </source>
</evidence>
<keyword evidence="14" id="KW-1185">Reference proteome</keyword>
<feature type="binding site" evidence="11">
    <location>
        <position position="94"/>
    </location>
    <ligand>
        <name>Zn(2+)</name>
        <dbReference type="ChEBI" id="CHEBI:29105"/>
    </ligand>
</feature>
<dbReference type="InterPro" id="IPR043135">
    <property type="entry name" value="Fur_C"/>
</dbReference>
<dbReference type="Gene3D" id="1.10.10.10">
    <property type="entry name" value="Winged helix-like DNA-binding domain superfamily/Winged helix DNA-binding domain"/>
    <property type="match status" value="1"/>
</dbReference>
<comment type="subcellular location">
    <subcellularLocation>
        <location evidence="1">Cytoplasm</location>
    </subcellularLocation>
</comment>
<name>A0AAE2VDG7_9BACT</name>
<dbReference type="GO" id="GO:0003700">
    <property type="term" value="F:DNA-binding transcription factor activity"/>
    <property type="evidence" value="ECO:0007669"/>
    <property type="project" value="InterPro"/>
</dbReference>
<proteinExistence type="inferred from homology"/>
<evidence type="ECO:0000256" key="9">
    <source>
        <dbReference type="ARBA" id="ARBA00023125"/>
    </source>
</evidence>
<evidence type="ECO:0000256" key="8">
    <source>
        <dbReference type="ARBA" id="ARBA00023015"/>
    </source>
</evidence>
<dbReference type="InterPro" id="IPR036390">
    <property type="entry name" value="WH_DNA-bd_sf"/>
</dbReference>
<keyword evidence="6 11" id="KW-0862">Zinc</keyword>
<dbReference type="Gene3D" id="3.30.1490.190">
    <property type="match status" value="1"/>
</dbReference>
<dbReference type="PANTHER" id="PTHR33202:SF18">
    <property type="entry name" value="TRANSCRIPTIONAL REGULATOR FURA"/>
    <property type="match status" value="1"/>
</dbReference>
<dbReference type="RefSeq" id="WP_309490676.1">
    <property type="nucleotide sequence ID" value="NZ_JAENIG010000010.1"/>
</dbReference>
<feature type="binding site" evidence="11">
    <location>
        <position position="91"/>
    </location>
    <ligand>
        <name>Zn(2+)</name>
        <dbReference type="ChEBI" id="CHEBI:29105"/>
    </ligand>
</feature>
<evidence type="ECO:0000256" key="2">
    <source>
        <dbReference type="ARBA" id="ARBA00007957"/>
    </source>
</evidence>
<keyword evidence="7 12" id="KW-0408">Iron</keyword>
<dbReference type="GO" id="GO:1900376">
    <property type="term" value="P:regulation of secondary metabolite biosynthetic process"/>
    <property type="evidence" value="ECO:0007669"/>
    <property type="project" value="TreeGrafter"/>
</dbReference>
<dbReference type="AlphaFoldDB" id="A0AAE2VDG7"/>
<comment type="similarity">
    <text evidence="2">Belongs to the Fur family.</text>
</comment>
<reference evidence="13" key="1">
    <citation type="submission" date="2021-01" db="EMBL/GenBank/DDBJ databases">
        <title>Modified the classification status of verrucomicrobia.</title>
        <authorList>
            <person name="Feng X."/>
        </authorList>
    </citation>
    <scope>NUCLEOTIDE SEQUENCE</scope>
    <source>
        <strain evidence="13">5K15</strain>
    </source>
</reference>